<reference evidence="2" key="2">
    <citation type="journal article" date="2021" name="PeerJ">
        <title>Extensive microbial diversity within the chicken gut microbiome revealed by metagenomics and culture.</title>
        <authorList>
            <person name="Gilroy R."/>
            <person name="Ravi A."/>
            <person name="Getino M."/>
            <person name="Pursley I."/>
            <person name="Horton D.L."/>
            <person name="Alikhan N.F."/>
            <person name="Baker D."/>
            <person name="Gharbi K."/>
            <person name="Hall N."/>
            <person name="Watson M."/>
            <person name="Adriaenssens E.M."/>
            <person name="Foster-Nyarko E."/>
            <person name="Jarju S."/>
            <person name="Secka A."/>
            <person name="Antonio M."/>
            <person name="Oren A."/>
            <person name="Chaudhuri R.R."/>
            <person name="La Ragione R."/>
            <person name="Hildebrand F."/>
            <person name="Pallen M.J."/>
        </authorList>
    </citation>
    <scope>NUCLEOTIDE SEQUENCE</scope>
    <source>
        <strain evidence="2">ChiGjej1B1-2707</strain>
    </source>
</reference>
<proteinExistence type="predicted"/>
<dbReference type="Proteomes" id="UP000824261">
    <property type="component" value="Unassembled WGS sequence"/>
</dbReference>
<comment type="caution">
    <text evidence="2">The sequence shown here is derived from an EMBL/GenBank/DDBJ whole genome shotgun (WGS) entry which is preliminary data.</text>
</comment>
<sequence length="154" mass="16291">MAGAAPAYRYDYPERARIPYREPEFRVMRGRGAHATPLNPQLISLAKIGAIVLIVVALVCCVRVAFSAATVTSSISSDQLSAQISEVRSTTGDLEVRQSMMSNPTNLQREAEGLGMVPATEIAAITLPEDVVQTDADGNLSLSKSLAVAASQAS</sequence>
<evidence type="ECO:0000313" key="2">
    <source>
        <dbReference type="EMBL" id="HIR01167.1"/>
    </source>
</evidence>
<keyword evidence="1" id="KW-0812">Transmembrane</keyword>
<dbReference type="EMBL" id="DVGB01000034">
    <property type="protein sequence ID" value="HIR01167.1"/>
    <property type="molecule type" value="Genomic_DNA"/>
</dbReference>
<gene>
    <name evidence="2" type="ORF">IAA69_02750</name>
</gene>
<dbReference type="GO" id="GO:0051301">
    <property type="term" value="P:cell division"/>
    <property type="evidence" value="ECO:0007669"/>
    <property type="project" value="UniProtKB-KW"/>
</dbReference>
<organism evidence="2 3">
    <name type="scientific">Candidatus Aveggerthella stercoripullorum</name>
    <dbReference type="NCBI Taxonomy" id="2840688"/>
    <lineage>
        <taxon>Bacteria</taxon>
        <taxon>Bacillati</taxon>
        <taxon>Actinomycetota</taxon>
        <taxon>Coriobacteriia</taxon>
        <taxon>Eggerthellales</taxon>
        <taxon>Eggerthellaceae</taxon>
        <taxon>Eggerthellaceae incertae sedis</taxon>
        <taxon>Candidatus Aveggerthella</taxon>
    </lineage>
</organism>
<keyword evidence="2" id="KW-0131">Cell cycle</keyword>
<accession>A0A9D0ZZH0</accession>
<reference evidence="2" key="1">
    <citation type="submission" date="2020-10" db="EMBL/GenBank/DDBJ databases">
        <authorList>
            <person name="Gilroy R."/>
        </authorList>
    </citation>
    <scope>NUCLEOTIDE SEQUENCE</scope>
    <source>
        <strain evidence="2">ChiGjej1B1-2707</strain>
    </source>
</reference>
<feature type="transmembrane region" description="Helical" evidence="1">
    <location>
        <begin position="45"/>
        <end position="66"/>
    </location>
</feature>
<name>A0A9D0ZZH0_9ACTN</name>
<dbReference type="AlphaFoldDB" id="A0A9D0ZZH0"/>
<evidence type="ECO:0000256" key="1">
    <source>
        <dbReference type="SAM" id="Phobius"/>
    </source>
</evidence>
<evidence type="ECO:0000313" key="3">
    <source>
        <dbReference type="Proteomes" id="UP000824261"/>
    </source>
</evidence>
<keyword evidence="1" id="KW-1133">Transmembrane helix</keyword>
<protein>
    <submittedName>
        <fullName evidence="2">Cell division protein FtsL</fullName>
    </submittedName>
</protein>
<keyword evidence="2" id="KW-0132">Cell division</keyword>
<keyword evidence="1" id="KW-0472">Membrane</keyword>